<dbReference type="AlphaFoldDB" id="A0A673Z6S1"/>
<dbReference type="Gene3D" id="6.10.250.3410">
    <property type="entry name" value="DBF zinc finger"/>
    <property type="match status" value="1"/>
</dbReference>
<dbReference type="InterPro" id="IPR038545">
    <property type="entry name" value="Znf_DBF_sf"/>
</dbReference>
<dbReference type="InterPro" id="IPR036420">
    <property type="entry name" value="BRCT_dom_sf"/>
</dbReference>
<evidence type="ECO:0000313" key="7">
    <source>
        <dbReference type="Ensembl" id="ENSSTUP00000042894.1"/>
    </source>
</evidence>
<dbReference type="Pfam" id="PF07535">
    <property type="entry name" value="zf-DBF"/>
    <property type="match status" value="1"/>
</dbReference>
<protein>
    <submittedName>
        <fullName evidence="7">Uncharacterized LOC115160607</fullName>
    </submittedName>
</protein>
<evidence type="ECO:0000259" key="6">
    <source>
        <dbReference type="PROSITE" id="PS51265"/>
    </source>
</evidence>
<feature type="compositionally biased region" description="Polar residues" evidence="5">
    <location>
        <begin position="458"/>
        <end position="479"/>
    </location>
</feature>
<evidence type="ECO:0000256" key="1">
    <source>
        <dbReference type="ARBA" id="ARBA00022723"/>
    </source>
</evidence>
<keyword evidence="3" id="KW-0862">Zinc</keyword>
<feature type="compositionally biased region" description="Polar residues" evidence="5">
    <location>
        <begin position="105"/>
        <end position="115"/>
    </location>
</feature>
<gene>
    <name evidence="7" type="primary">dbf4b</name>
</gene>
<dbReference type="GO" id="GO:1901987">
    <property type="term" value="P:regulation of cell cycle phase transition"/>
    <property type="evidence" value="ECO:0007669"/>
    <property type="project" value="TreeGrafter"/>
</dbReference>
<feature type="region of interest" description="Disordered" evidence="5">
    <location>
        <begin position="829"/>
        <end position="857"/>
    </location>
</feature>
<reference evidence="7" key="1">
    <citation type="submission" date="2025-08" db="UniProtKB">
        <authorList>
            <consortium name="Ensembl"/>
        </authorList>
    </citation>
    <scope>IDENTIFICATION</scope>
</reference>
<reference evidence="7" key="2">
    <citation type="submission" date="2025-09" db="UniProtKB">
        <authorList>
            <consortium name="Ensembl"/>
        </authorList>
    </citation>
    <scope>IDENTIFICATION</scope>
</reference>
<proteinExistence type="predicted"/>
<dbReference type="FunCoup" id="A0A673Z6S1">
    <property type="interactions" value="153"/>
</dbReference>
<feature type="domain" description="DBF4-type" evidence="6">
    <location>
        <begin position="300"/>
        <end position="349"/>
    </location>
</feature>
<dbReference type="GO" id="GO:0003676">
    <property type="term" value="F:nucleic acid binding"/>
    <property type="evidence" value="ECO:0007669"/>
    <property type="project" value="InterPro"/>
</dbReference>
<dbReference type="CTD" id="80174"/>
<dbReference type="GO" id="GO:0008270">
    <property type="term" value="F:zinc ion binding"/>
    <property type="evidence" value="ECO:0007669"/>
    <property type="project" value="UniProtKB-KW"/>
</dbReference>
<feature type="compositionally biased region" description="Low complexity" evidence="5">
    <location>
        <begin position="432"/>
        <end position="450"/>
    </location>
</feature>
<dbReference type="GO" id="GO:0043539">
    <property type="term" value="F:protein serine/threonine kinase activator activity"/>
    <property type="evidence" value="ECO:0007669"/>
    <property type="project" value="TreeGrafter"/>
</dbReference>
<evidence type="ECO:0000256" key="4">
    <source>
        <dbReference type="PROSITE-ProRule" id="PRU00600"/>
    </source>
</evidence>
<dbReference type="PANTHER" id="PTHR15375">
    <property type="entry name" value="ACTIVATOR OF S-PHASE KINASE-RELATED"/>
    <property type="match status" value="1"/>
</dbReference>
<dbReference type="OMA" id="LHRPCPW"/>
<dbReference type="PROSITE" id="PS51265">
    <property type="entry name" value="ZF_DBF4"/>
    <property type="match status" value="1"/>
</dbReference>
<evidence type="ECO:0000256" key="5">
    <source>
        <dbReference type="SAM" id="MobiDB-lite"/>
    </source>
</evidence>
<feature type="region of interest" description="Disordered" evidence="5">
    <location>
        <begin position="770"/>
        <end position="796"/>
    </location>
</feature>
<feature type="compositionally biased region" description="Low complexity" evidence="5">
    <location>
        <begin position="836"/>
        <end position="855"/>
    </location>
</feature>
<feature type="compositionally biased region" description="Basic and acidic residues" evidence="5">
    <location>
        <begin position="248"/>
        <end position="257"/>
    </location>
</feature>
<keyword evidence="1" id="KW-0479">Metal-binding</keyword>
<dbReference type="SUPFAM" id="SSF52113">
    <property type="entry name" value="BRCT domain"/>
    <property type="match status" value="1"/>
</dbReference>
<dbReference type="InParanoid" id="A0A673Z6S1"/>
<dbReference type="SMART" id="SM00586">
    <property type="entry name" value="ZnF_DBF"/>
    <property type="match status" value="1"/>
</dbReference>
<keyword evidence="8" id="KW-1185">Reference proteome</keyword>
<dbReference type="Proteomes" id="UP000472277">
    <property type="component" value="Chromosome 2"/>
</dbReference>
<accession>A0A673Z6S1</accession>
<dbReference type="PANTHER" id="PTHR15375:SF24">
    <property type="entry name" value="PROTEIN DBF4 HOMOLOG B"/>
    <property type="match status" value="1"/>
</dbReference>
<dbReference type="GO" id="GO:0010571">
    <property type="term" value="P:positive regulation of nuclear cell cycle DNA replication"/>
    <property type="evidence" value="ECO:0007669"/>
    <property type="project" value="TreeGrafter"/>
</dbReference>
<dbReference type="GO" id="GO:0031431">
    <property type="term" value="C:Dbf4-dependent protein kinase complex"/>
    <property type="evidence" value="ECO:0007669"/>
    <property type="project" value="TreeGrafter"/>
</dbReference>
<feature type="region of interest" description="Disordered" evidence="5">
    <location>
        <begin position="238"/>
        <end position="272"/>
    </location>
</feature>
<feature type="region of interest" description="Disordered" evidence="5">
    <location>
        <begin position="81"/>
        <end position="122"/>
    </location>
</feature>
<keyword evidence="2 4" id="KW-0863">Zinc-finger</keyword>
<dbReference type="InterPro" id="IPR051590">
    <property type="entry name" value="Replication_Regulatory_Kinase"/>
</dbReference>
<organism evidence="7 8">
    <name type="scientific">Salmo trutta</name>
    <name type="common">Brown trout</name>
    <dbReference type="NCBI Taxonomy" id="8032"/>
    <lineage>
        <taxon>Eukaryota</taxon>
        <taxon>Metazoa</taxon>
        <taxon>Chordata</taxon>
        <taxon>Craniata</taxon>
        <taxon>Vertebrata</taxon>
        <taxon>Euteleostomi</taxon>
        <taxon>Actinopterygii</taxon>
        <taxon>Neopterygii</taxon>
        <taxon>Teleostei</taxon>
        <taxon>Protacanthopterygii</taxon>
        <taxon>Salmoniformes</taxon>
        <taxon>Salmonidae</taxon>
        <taxon>Salmoninae</taxon>
        <taxon>Salmo</taxon>
    </lineage>
</organism>
<evidence type="ECO:0000313" key="8">
    <source>
        <dbReference type="Proteomes" id="UP000472277"/>
    </source>
</evidence>
<evidence type="ECO:0000256" key="3">
    <source>
        <dbReference type="ARBA" id="ARBA00022833"/>
    </source>
</evidence>
<evidence type="ECO:0000256" key="2">
    <source>
        <dbReference type="ARBA" id="ARBA00022771"/>
    </source>
</evidence>
<dbReference type="FunFam" id="6.10.250.3410:FF:000001">
    <property type="entry name" value="Protein DBF4 homolog A"/>
    <property type="match status" value="1"/>
</dbReference>
<dbReference type="Ensembl" id="ENSSTUT00000044791.1">
    <property type="protein sequence ID" value="ENSSTUP00000042894.1"/>
    <property type="gene ID" value="ENSSTUG00000018143.1"/>
</dbReference>
<name>A0A673Z6S1_SALTR</name>
<dbReference type="InterPro" id="IPR006572">
    <property type="entry name" value="Znf_DBF"/>
</dbReference>
<sequence>MQQPPPGAGGCFLGMLSPGHGGRKLEGKSFYLDAVKSRPAAFLAEAISHLGGRIESFLNKDVSFVVTGSLEGLRSERFEITRGGSDGMTGECHSSPRSTKPRESIMTSTRQQRPATGTPRPMVCGSRGKALLEKAIRNNERLQGNSVLANARSWGVKIVHVDDLLTHVQLLTAESSKARRRKTELKNPNKCPAVSRVIKAGALKSPYLKVEDSSRKYKALHMQSMAFPTLCYSGRFSPFEPPAPPQPERVKEEEQKKARGKKLQTFPPTPLNRQIIKSLSTSQDNPRSPLPRNPSLCRARKKNLGYCECCHEPFKDQDEHMQSAQHRGFVQDPSHYSLVDQLVADMEPGFAPCPAPESASTTLLRLETLPLLLQLPHSPSEMQTHSETEHAIQALLTQGSPSNTLDPDPSPPTPSLVPLSSHAQPLSPCPDTPSLLLLPSLPQPLSSCPDNHPPSPDTLCQSPTLAPLPNHSQPLSPNTQCQPPSPYSQPPVLSPKTMFPFEPMSQPDSPYSQPPVLSPQVLLQPPTPHHPTEGEDVEIADADRWLSEVEPVPQTVPGRSRSLPRLWITAANPNKRSRSVSPDTKACKRRRTSLINRHKSKPIWGFNSAGWTRKEHQPLVPSTYTDNGHELVAKAYSLPKELGTAEQRPTPDQLEVKGISLVPTMTQESINKVGNGVGIRAANHCHSVPIFGPGHAICPSMKVDKITSWPPVEVFGTNCPSFATSARSYTRSFPRLPVKSTGNLSGHMDHSIFVDGGVVQQHATVTPNISASFPPQLLHHPSDRPTHCPASSQDSNPCHSQSVTSVCIESALLPDLAIRSDSDSDWECDLMSRLGPPAATSAPSTSSTLSLPQPAGSHHQQLDLELLQRPCSTWTLHDTSYESHLCAVLQQPLTLPPDPSLVFSKTVMESIEVTRE</sequence>
<dbReference type="KEGG" id="stru:115160607"/>
<dbReference type="GeneTree" id="ENSGT00530000063909"/>
<feature type="compositionally biased region" description="Pro residues" evidence="5">
    <location>
        <begin position="483"/>
        <end position="493"/>
    </location>
</feature>
<dbReference type="OrthoDB" id="21380at2759"/>
<feature type="region of interest" description="Disordered" evidence="5">
    <location>
        <begin position="399"/>
        <end position="534"/>
    </location>
</feature>